<organism evidence="2 3">
    <name type="scientific">Lithospermum erythrorhizon</name>
    <name type="common">Purple gromwell</name>
    <name type="synonym">Lithospermum officinale var. erythrorhizon</name>
    <dbReference type="NCBI Taxonomy" id="34254"/>
    <lineage>
        <taxon>Eukaryota</taxon>
        <taxon>Viridiplantae</taxon>
        <taxon>Streptophyta</taxon>
        <taxon>Embryophyta</taxon>
        <taxon>Tracheophyta</taxon>
        <taxon>Spermatophyta</taxon>
        <taxon>Magnoliopsida</taxon>
        <taxon>eudicotyledons</taxon>
        <taxon>Gunneridae</taxon>
        <taxon>Pentapetalae</taxon>
        <taxon>asterids</taxon>
        <taxon>lamiids</taxon>
        <taxon>Boraginales</taxon>
        <taxon>Boraginaceae</taxon>
        <taxon>Boraginoideae</taxon>
        <taxon>Lithospermeae</taxon>
        <taxon>Lithospermum</taxon>
    </lineage>
</organism>
<dbReference type="PANTHER" id="PTHR48238:SF1">
    <property type="entry name" value="(RAPE) HYPOTHETICAL PROTEIN"/>
    <property type="match status" value="1"/>
</dbReference>
<comment type="caution">
    <text evidence="2">The sequence shown here is derived from an EMBL/GenBank/DDBJ whole genome shotgun (WGS) entry which is preliminary data.</text>
</comment>
<evidence type="ECO:0000256" key="1">
    <source>
        <dbReference type="SAM" id="MobiDB-lite"/>
    </source>
</evidence>
<feature type="compositionally biased region" description="Polar residues" evidence="1">
    <location>
        <begin position="130"/>
        <end position="139"/>
    </location>
</feature>
<reference evidence="2 3" key="1">
    <citation type="submission" date="2024-01" db="EMBL/GenBank/DDBJ databases">
        <title>The complete chloroplast genome sequence of Lithospermum erythrorhizon: insights into the phylogenetic relationship among Boraginaceae species and the maternal lineages of purple gromwells.</title>
        <authorList>
            <person name="Okada T."/>
            <person name="Watanabe K."/>
        </authorList>
    </citation>
    <scope>NUCLEOTIDE SEQUENCE [LARGE SCALE GENOMIC DNA]</scope>
</reference>
<sequence>MLGSVRRQSMSSLQQLEIEQRFPSKITKHDSLSIYEATLKKLQEGSQRPLRMLQEDPPSDISGSLATGCLTEETLTTEANCSPDSSVTSNVKFEMEPKSRNVSLVCLFSRYKTSQQAPRTPRGEAMLIESDSSASNSMLIESDSSASNSPSSDITS</sequence>
<dbReference type="PANTHER" id="PTHR48238">
    <property type="entry name" value="BNACNNG09570D PROTEIN"/>
    <property type="match status" value="1"/>
</dbReference>
<evidence type="ECO:0000313" key="2">
    <source>
        <dbReference type="EMBL" id="GAA0170824.1"/>
    </source>
</evidence>
<protein>
    <submittedName>
        <fullName evidence="2">Uncharacterized protein</fullName>
    </submittedName>
</protein>
<proteinExistence type="predicted"/>
<dbReference type="EMBL" id="BAABME010007416">
    <property type="protein sequence ID" value="GAA0170824.1"/>
    <property type="molecule type" value="Genomic_DNA"/>
</dbReference>
<accession>A0AAV3R375</accession>
<keyword evidence="3" id="KW-1185">Reference proteome</keyword>
<feature type="region of interest" description="Disordered" evidence="1">
    <location>
        <begin position="115"/>
        <end position="156"/>
    </location>
</feature>
<name>A0AAV3R375_LITER</name>
<evidence type="ECO:0000313" key="3">
    <source>
        <dbReference type="Proteomes" id="UP001454036"/>
    </source>
</evidence>
<gene>
    <name evidence="2" type="ORF">LIER_25004</name>
</gene>
<feature type="compositionally biased region" description="Low complexity" evidence="1">
    <location>
        <begin position="142"/>
        <end position="156"/>
    </location>
</feature>
<dbReference type="AlphaFoldDB" id="A0AAV3R375"/>
<dbReference type="Proteomes" id="UP001454036">
    <property type="component" value="Unassembled WGS sequence"/>
</dbReference>